<dbReference type="PRINTS" id="PR00039">
    <property type="entry name" value="HTHLYSR"/>
</dbReference>
<evidence type="ECO:0000256" key="3">
    <source>
        <dbReference type="ARBA" id="ARBA00023125"/>
    </source>
</evidence>
<reference evidence="7" key="1">
    <citation type="journal article" date="2019" name="Int. J. Syst. Evol. Microbiol.">
        <title>The Global Catalogue of Microorganisms (GCM) 10K type strain sequencing project: providing services to taxonomists for standard genome sequencing and annotation.</title>
        <authorList>
            <consortium name="The Broad Institute Genomics Platform"/>
            <consortium name="The Broad Institute Genome Sequencing Center for Infectious Disease"/>
            <person name="Wu L."/>
            <person name="Ma J."/>
        </authorList>
    </citation>
    <scope>NUCLEOTIDE SEQUENCE [LARGE SCALE GENOMIC DNA]</scope>
    <source>
        <strain evidence="7">CGMCC 4.7382</strain>
    </source>
</reference>
<dbReference type="InterPro" id="IPR036388">
    <property type="entry name" value="WH-like_DNA-bd_sf"/>
</dbReference>
<keyword evidence="3" id="KW-0238">DNA-binding</keyword>
<evidence type="ECO:0000313" key="7">
    <source>
        <dbReference type="Proteomes" id="UP001596540"/>
    </source>
</evidence>
<dbReference type="PANTHER" id="PTHR30419">
    <property type="entry name" value="HTH-TYPE TRANSCRIPTIONAL REGULATOR YBHD"/>
    <property type="match status" value="1"/>
</dbReference>
<organism evidence="6 7">
    <name type="scientific">Marinactinospora rubrisoli</name>
    <dbReference type="NCBI Taxonomy" id="2715399"/>
    <lineage>
        <taxon>Bacteria</taxon>
        <taxon>Bacillati</taxon>
        <taxon>Actinomycetota</taxon>
        <taxon>Actinomycetes</taxon>
        <taxon>Streptosporangiales</taxon>
        <taxon>Nocardiopsidaceae</taxon>
        <taxon>Marinactinospora</taxon>
    </lineage>
</organism>
<evidence type="ECO:0000256" key="1">
    <source>
        <dbReference type="ARBA" id="ARBA00009437"/>
    </source>
</evidence>
<evidence type="ECO:0000256" key="2">
    <source>
        <dbReference type="ARBA" id="ARBA00023015"/>
    </source>
</evidence>
<keyword evidence="7" id="KW-1185">Reference proteome</keyword>
<dbReference type="PROSITE" id="PS50931">
    <property type="entry name" value="HTH_LYSR"/>
    <property type="match status" value="1"/>
</dbReference>
<name>A0ABW2KAE5_9ACTN</name>
<evidence type="ECO:0000259" key="5">
    <source>
        <dbReference type="PROSITE" id="PS50931"/>
    </source>
</evidence>
<comment type="caution">
    <text evidence="6">The sequence shown here is derived from an EMBL/GenBank/DDBJ whole genome shotgun (WGS) entry which is preliminary data.</text>
</comment>
<keyword evidence="2" id="KW-0805">Transcription regulation</keyword>
<dbReference type="InterPro" id="IPR005119">
    <property type="entry name" value="LysR_subst-bd"/>
</dbReference>
<dbReference type="Proteomes" id="UP001596540">
    <property type="component" value="Unassembled WGS sequence"/>
</dbReference>
<dbReference type="InterPro" id="IPR050950">
    <property type="entry name" value="HTH-type_LysR_regulators"/>
</dbReference>
<dbReference type="RefSeq" id="WP_379867948.1">
    <property type="nucleotide sequence ID" value="NZ_JBHTBH010000001.1"/>
</dbReference>
<keyword evidence="4" id="KW-0804">Transcription</keyword>
<dbReference type="CDD" id="cd08440">
    <property type="entry name" value="PBP2_LTTR_like_4"/>
    <property type="match status" value="1"/>
</dbReference>
<dbReference type="InterPro" id="IPR000847">
    <property type="entry name" value="LysR_HTH_N"/>
</dbReference>
<protein>
    <submittedName>
        <fullName evidence="6">LysR family transcriptional regulator</fullName>
    </submittedName>
</protein>
<accession>A0ABW2KAE5</accession>
<comment type="similarity">
    <text evidence="1">Belongs to the LysR transcriptional regulatory family.</text>
</comment>
<dbReference type="SUPFAM" id="SSF46785">
    <property type="entry name" value="Winged helix' DNA-binding domain"/>
    <property type="match status" value="1"/>
</dbReference>
<evidence type="ECO:0000256" key="4">
    <source>
        <dbReference type="ARBA" id="ARBA00023163"/>
    </source>
</evidence>
<gene>
    <name evidence="6" type="ORF">ACFQRF_00295</name>
</gene>
<dbReference type="EMBL" id="JBHTBH010000001">
    <property type="protein sequence ID" value="MFC7326164.1"/>
    <property type="molecule type" value="Genomic_DNA"/>
</dbReference>
<feature type="domain" description="HTH lysR-type" evidence="5">
    <location>
        <begin position="1"/>
        <end position="60"/>
    </location>
</feature>
<dbReference type="Gene3D" id="3.40.190.290">
    <property type="match status" value="1"/>
</dbReference>
<dbReference type="Gene3D" id="1.10.10.10">
    <property type="entry name" value="Winged helix-like DNA-binding domain superfamily/Winged helix DNA-binding domain"/>
    <property type="match status" value="1"/>
</dbReference>
<evidence type="ECO:0000313" key="6">
    <source>
        <dbReference type="EMBL" id="MFC7326164.1"/>
    </source>
</evidence>
<proteinExistence type="inferred from homology"/>
<dbReference type="Pfam" id="PF03466">
    <property type="entry name" value="LysR_substrate"/>
    <property type="match status" value="1"/>
</dbReference>
<dbReference type="Pfam" id="PF00126">
    <property type="entry name" value="HTH_1"/>
    <property type="match status" value="1"/>
</dbReference>
<dbReference type="SUPFAM" id="SSF53850">
    <property type="entry name" value="Periplasmic binding protein-like II"/>
    <property type="match status" value="1"/>
</dbReference>
<sequence length="307" mass="32407">MDLSLRQLSAFVAVARCGSFTAAAQERHIAQSSLSRTVAEIERLLGAKLFQRDTRNVQLTPEGAELLDVAEDILAAHRAGMTRMARFVSGERGVVTVATLPSVAAVLLPTVIATFRAHRPGIGVRIIDTHAGSVVDRMADGEADLAITIPDGLPEWLSGRPLVRDRFHAVLPAGHPLAARSTVGWDELAEAGFIALGPESSVRSFTDAALAEAGSRTPSAAEARNVAAVAGLVRAGLGVSAVPALVRTLMSFAELADGVAVEPVAERRLDLVLPARRRIAPAARRFVELLAELRATGHPLPDGVEWA</sequence>
<dbReference type="InterPro" id="IPR036390">
    <property type="entry name" value="WH_DNA-bd_sf"/>
</dbReference>